<gene>
    <name evidence="9" type="ORF">SAMN04488118_104303</name>
</gene>
<evidence type="ECO:0000256" key="4">
    <source>
        <dbReference type="ARBA" id="ARBA00022692"/>
    </source>
</evidence>
<proteinExistence type="inferred from homology"/>
<dbReference type="Proteomes" id="UP000198767">
    <property type="component" value="Unassembled WGS sequence"/>
</dbReference>
<keyword evidence="10" id="KW-1185">Reference proteome</keyword>
<keyword evidence="7 8" id="KW-0472">Membrane</keyword>
<evidence type="ECO:0000256" key="1">
    <source>
        <dbReference type="ARBA" id="ARBA00004651"/>
    </source>
</evidence>
<name>A0A1G5QJS1_9RHOB</name>
<keyword evidence="4 8" id="KW-0812">Transmembrane</keyword>
<dbReference type="InterPro" id="IPR006306">
    <property type="entry name" value="T3SS_HrpO"/>
</dbReference>
<organism evidence="9 10">
    <name type="scientific">Epibacterium ulvae</name>
    <dbReference type="NCBI Taxonomy" id="1156985"/>
    <lineage>
        <taxon>Bacteria</taxon>
        <taxon>Pseudomonadati</taxon>
        <taxon>Pseudomonadota</taxon>
        <taxon>Alphaproteobacteria</taxon>
        <taxon>Rhodobacterales</taxon>
        <taxon>Roseobacteraceae</taxon>
        <taxon>Epibacterium</taxon>
    </lineage>
</organism>
<keyword evidence="3" id="KW-1003">Cell membrane</keyword>
<dbReference type="GO" id="GO:0005886">
    <property type="term" value="C:plasma membrane"/>
    <property type="evidence" value="ECO:0007669"/>
    <property type="project" value="UniProtKB-SubCell"/>
</dbReference>
<dbReference type="EMBL" id="FMWG01000004">
    <property type="protein sequence ID" value="SCZ61858.1"/>
    <property type="molecule type" value="Genomic_DNA"/>
</dbReference>
<dbReference type="PANTHER" id="PTHR34040">
    <property type="entry name" value="FLAGELLAR BIOSYNTHETIC PROTEIN FLIQ"/>
    <property type="match status" value="1"/>
</dbReference>
<keyword evidence="5 8" id="KW-1133">Transmembrane helix</keyword>
<dbReference type="OrthoDB" id="9806440at2"/>
<evidence type="ECO:0000256" key="7">
    <source>
        <dbReference type="ARBA" id="ARBA00023136"/>
    </source>
</evidence>
<sequence>MPPSEVLYLGKSAILLVFYLSMPIIAAATAVGLIVALLQTMIQLQEQTLGFAAKLVTVIAMIALTSSWMSAELMRFYDQILFRIGFPG</sequence>
<feature type="transmembrane region" description="Helical" evidence="8">
    <location>
        <begin position="49"/>
        <end position="69"/>
    </location>
</feature>
<evidence type="ECO:0000313" key="9">
    <source>
        <dbReference type="EMBL" id="SCZ61858.1"/>
    </source>
</evidence>
<evidence type="ECO:0000256" key="3">
    <source>
        <dbReference type="ARBA" id="ARBA00022475"/>
    </source>
</evidence>
<dbReference type="Pfam" id="PF01313">
    <property type="entry name" value="Bac_export_3"/>
    <property type="match status" value="1"/>
</dbReference>
<dbReference type="InterPro" id="IPR002191">
    <property type="entry name" value="Bac_export_3"/>
</dbReference>
<feature type="transmembrane region" description="Helical" evidence="8">
    <location>
        <begin position="12"/>
        <end position="37"/>
    </location>
</feature>
<evidence type="ECO:0000256" key="5">
    <source>
        <dbReference type="ARBA" id="ARBA00022989"/>
    </source>
</evidence>
<comment type="subcellular location">
    <subcellularLocation>
        <location evidence="1">Cell membrane</location>
        <topology evidence="1">Multi-pass membrane protein</topology>
    </subcellularLocation>
</comment>
<dbReference type="RefSeq" id="WP_157843975.1">
    <property type="nucleotide sequence ID" value="NZ_CANLDO010000022.1"/>
</dbReference>
<keyword evidence="6" id="KW-0843">Virulence</keyword>
<accession>A0A1G5QJS1</accession>
<reference evidence="9 10" key="1">
    <citation type="submission" date="2016-10" db="EMBL/GenBank/DDBJ databases">
        <authorList>
            <person name="de Groot N.N."/>
        </authorList>
    </citation>
    <scope>NUCLEOTIDE SEQUENCE [LARGE SCALE GENOMIC DNA]</scope>
    <source>
        <strain evidence="9 10">U95</strain>
    </source>
</reference>
<dbReference type="GO" id="GO:0009306">
    <property type="term" value="P:protein secretion"/>
    <property type="evidence" value="ECO:0007669"/>
    <property type="project" value="InterPro"/>
</dbReference>
<dbReference type="AlphaFoldDB" id="A0A1G5QJS1"/>
<dbReference type="PIRSF" id="PIRSF004669">
    <property type="entry name" value="FliQ"/>
    <property type="match status" value="1"/>
</dbReference>
<evidence type="ECO:0000256" key="2">
    <source>
        <dbReference type="ARBA" id="ARBA00006156"/>
    </source>
</evidence>
<dbReference type="PRINTS" id="PR00952">
    <property type="entry name" value="TYPE3IMQPROT"/>
</dbReference>
<evidence type="ECO:0000256" key="8">
    <source>
        <dbReference type="SAM" id="Phobius"/>
    </source>
</evidence>
<evidence type="ECO:0000313" key="10">
    <source>
        <dbReference type="Proteomes" id="UP000198767"/>
    </source>
</evidence>
<dbReference type="STRING" id="1156985.SAMN04488118_104303"/>
<evidence type="ECO:0000256" key="6">
    <source>
        <dbReference type="ARBA" id="ARBA00023026"/>
    </source>
</evidence>
<dbReference type="NCBIfam" id="TIGR01403">
    <property type="entry name" value="fliQ_rel_III"/>
    <property type="match status" value="1"/>
</dbReference>
<protein>
    <submittedName>
        <fullName evidence="9">Type III secretion protein S</fullName>
    </submittedName>
</protein>
<comment type="similarity">
    <text evidence="2">Belongs to the FliQ/MopD/SpaQ family.</text>
</comment>
<dbReference type="PANTHER" id="PTHR34040:SF7">
    <property type="entry name" value="SURFACE PRESENTATION OF ANTIGENS PROTEIN SPAQ"/>
    <property type="match status" value="1"/>
</dbReference>